<dbReference type="RefSeq" id="XP_047848507.1">
    <property type="nucleotide sequence ID" value="XM_047992493.1"/>
</dbReference>
<dbReference type="KEGG" id="ptkz:JDV02_010734"/>
<evidence type="ECO:0000313" key="5">
    <source>
        <dbReference type="Proteomes" id="UP000829364"/>
    </source>
</evidence>
<dbReference type="OrthoDB" id="433924at2759"/>
<organism evidence="4 5">
    <name type="scientific">Purpureocillium takamizusanense</name>
    <dbReference type="NCBI Taxonomy" id="2060973"/>
    <lineage>
        <taxon>Eukaryota</taxon>
        <taxon>Fungi</taxon>
        <taxon>Dikarya</taxon>
        <taxon>Ascomycota</taxon>
        <taxon>Pezizomycotina</taxon>
        <taxon>Sordariomycetes</taxon>
        <taxon>Hypocreomycetidae</taxon>
        <taxon>Hypocreales</taxon>
        <taxon>Ophiocordycipitaceae</taxon>
        <taxon>Purpureocillium</taxon>
    </lineage>
</organism>
<feature type="compositionally biased region" description="Low complexity" evidence="2">
    <location>
        <begin position="343"/>
        <end position="379"/>
    </location>
</feature>
<dbReference type="EMBL" id="CP086367">
    <property type="protein sequence ID" value="UNI25026.1"/>
    <property type="molecule type" value="Genomic_DNA"/>
</dbReference>
<feature type="compositionally biased region" description="Acidic residues" evidence="2">
    <location>
        <begin position="198"/>
        <end position="212"/>
    </location>
</feature>
<feature type="region of interest" description="Disordered" evidence="2">
    <location>
        <begin position="1"/>
        <end position="213"/>
    </location>
</feature>
<dbReference type="Gene3D" id="2.40.50.40">
    <property type="match status" value="1"/>
</dbReference>
<dbReference type="Proteomes" id="UP000829364">
    <property type="component" value="Chromosome 14"/>
</dbReference>
<dbReference type="SUPFAM" id="SSF54160">
    <property type="entry name" value="Chromo domain-like"/>
    <property type="match status" value="2"/>
</dbReference>
<dbReference type="InterPro" id="IPR000953">
    <property type="entry name" value="Chromo/chromo_shadow_dom"/>
</dbReference>
<evidence type="ECO:0000256" key="1">
    <source>
        <dbReference type="ARBA" id="ARBA00011353"/>
    </source>
</evidence>
<protein>
    <recommendedName>
        <fullName evidence="3">Chromo domain-containing protein</fullName>
    </recommendedName>
</protein>
<proteinExistence type="predicted"/>
<dbReference type="AlphaFoldDB" id="A0A9Q8VGW0"/>
<reference evidence="4" key="1">
    <citation type="submission" date="2021-11" db="EMBL/GenBank/DDBJ databases">
        <title>Purpureocillium_takamizusanense_genome.</title>
        <authorList>
            <person name="Nguyen N.-H."/>
        </authorList>
    </citation>
    <scope>NUCLEOTIDE SEQUENCE</scope>
    <source>
        <strain evidence="4">PT3</strain>
    </source>
</reference>
<dbReference type="PROSITE" id="PS50013">
    <property type="entry name" value="CHROMO_2"/>
    <property type="match status" value="1"/>
</dbReference>
<gene>
    <name evidence="4" type="ORF">JDV02_010734</name>
</gene>
<feature type="domain" description="Chromo" evidence="3">
    <location>
        <begin position="277"/>
        <end position="335"/>
    </location>
</feature>
<evidence type="ECO:0000313" key="4">
    <source>
        <dbReference type="EMBL" id="UNI25026.1"/>
    </source>
</evidence>
<name>A0A9Q8VGW0_9HYPO</name>
<evidence type="ECO:0000259" key="3">
    <source>
        <dbReference type="PROSITE" id="PS50013"/>
    </source>
</evidence>
<accession>A0A9Q8VGW0</accession>
<feature type="compositionally biased region" description="Low complexity" evidence="2">
    <location>
        <begin position="150"/>
        <end position="164"/>
    </location>
</feature>
<feature type="compositionally biased region" description="Basic and acidic residues" evidence="2">
    <location>
        <begin position="183"/>
        <end position="197"/>
    </location>
</feature>
<feature type="region of interest" description="Disordered" evidence="2">
    <location>
        <begin position="327"/>
        <end position="420"/>
    </location>
</feature>
<dbReference type="GeneID" id="72072677"/>
<dbReference type="InterPro" id="IPR016197">
    <property type="entry name" value="Chromo-like_dom_sf"/>
</dbReference>
<keyword evidence="5" id="KW-1185">Reference proteome</keyword>
<comment type="subunit">
    <text evidence="1">Component of the NuA4 histone acetyltransferase complex.</text>
</comment>
<feature type="compositionally biased region" description="Basic residues" evidence="2">
    <location>
        <begin position="398"/>
        <end position="420"/>
    </location>
</feature>
<feature type="compositionally biased region" description="Polar residues" evidence="2">
    <location>
        <begin position="55"/>
        <end position="75"/>
    </location>
</feature>
<evidence type="ECO:0000256" key="2">
    <source>
        <dbReference type="SAM" id="MobiDB-lite"/>
    </source>
</evidence>
<dbReference type="GO" id="GO:0006338">
    <property type="term" value="P:chromatin remodeling"/>
    <property type="evidence" value="ECO:0007669"/>
    <property type="project" value="UniProtKB-ARBA"/>
</dbReference>
<sequence length="420" mass="45102">MAPAVFNTILNTLFSPQKPEESSAHPRTPSDGGGGDDARPPLSPKAKTTSKKNQNRSPASTSNTSTPQVAKSTGKVQKREPAGKPASTHESFDGPSTPTRAPLKRAAAPSSPAMSDAPAVTTPESRPKSSGKASHAADKPAVTARKGQQKRQQTQTQSPQPQSQQKRRERVARPAEDAMEVDDERRAETDIDDKHEDEIENNNEAADDEGDEFSFKRFGDWRWAANGTSIEIEVEWAAGDTTWEPEANLHEDAPDALLGYWREEGGRPVSPTDPDVYDILRVRDHSADRKQLLVEWVGFGPEDATWVSRRSVERTAPSVVTAYMRALNEDKAPPRKRAKKAAKATMASSSSTSSAGRAKGPARTSKATAATRAAGSATGDESEGASVAPPAPATATATKKRGRRAAMVPAKRRPGVAYRK</sequence>
<feature type="compositionally biased region" description="Low complexity" evidence="2">
    <location>
        <begin position="106"/>
        <end position="119"/>
    </location>
</feature>